<name>A0A6A3CRF6_HIBSY</name>
<evidence type="ECO:0000313" key="2">
    <source>
        <dbReference type="EMBL" id="KAE8731803.1"/>
    </source>
</evidence>
<protein>
    <submittedName>
        <fullName evidence="2">Uncharacterized protein</fullName>
    </submittedName>
</protein>
<sequence>MMTYFVYAKRRDEFLTNDFVEILPLTNFNIPVFPDTLLQPYENSEASEDVHQAANEEIHQPDDEEEPIDPDPFYTVSPTEHREDELQLVHVSETPKLLSHWQRNTLKCCSLQS</sequence>
<accession>A0A6A3CRF6</accession>
<evidence type="ECO:0000256" key="1">
    <source>
        <dbReference type="SAM" id="MobiDB-lite"/>
    </source>
</evidence>
<evidence type="ECO:0000313" key="3">
    <source>
        <dbReference type="Proteomes" id="UP000436088"/>
    </source>
</evidence>
<dbReference type="Proteomes" id="UP000436088">
    <property type="component" value="Unassembled WGS sequence"/>
</dbReference>
<comment type="caution">
    <text evidence="2">The sequence shown here is derived from an EMBL/GenBank/DDBJ whole genome shotgun (WGS) entry which is preliminary data.</text>
</comment>
<organism evidence="2 3">
    <name type="scientific">Hibiscus syriacus</name>
    <name type="common">Rose of Sharon</name>
    <dbReference type="NCBI Taxonomy" id="106335"/>
    <lineage>
        <taxon>Eukaryota</taxon>
        <taxon>Viridiplantae</taxon>
        <taxon>Streptophyta</taxon>
        <taxon>Embryophyta</taxon>
        <taxon>Tracheophyta</taxon>
        <taxon>Spermatophyta</taxon>
        <taxon>Magnoliopsida</taxon>
        <taxon>eudicotyledons</taxon>
        <taxon>Gunneridae</taxon>
        <taxon>Pentapetalae</taxon>
        <taxon>rosids</taxon>
        <taxon>malvids</taxon>
        <taxon>Malvales</taxon>
        <taxon>Malvaceae</taxon>
        <taxon>Malvoideae</taxon>
        <taxon>Hibiscus</taxon>
    </lineage>
</organism>
<keyword evidence="3" id="KW-1185">Reference proteome</keyword>
<feature type="compositionally biased region" description="Basic and acidic residues" evidence="1">
    <location>
        <begin position="48"/>
        <end position="61"/>
    </location>
</feature>
<dbReference type="AlphaFoldDB" id="A0A6A3CRF6"/>
<proteinExistence type="predicted"/>
<feature type="region of interest" description="Disordered" evidence="1">
    <location>
        <begin position="41"/>
        <end position="77"/>
    </location>
</feature>
<dbReference type="EMBL" id="VEPZ02000181">
    <property type="protein sequence ID" value="KAE8731803.1"/>
    <property type="molecule type" value="Genomic_DNA"/>
</dbReference>
<gene>
    <name evidence="2" type="ORF">F3Y22_tig00002511pilonHSYRG00067</name>
</gene>
<reference evidence="2" key="1">
    <citation type="submission" date="2019-09" db="EMBL/GenBank/DDBJ databases">
        <title>Draft genome information of white flower Hibiscus syriacus.</title>
        <authorList>
            <person name="Kim Y.-M."/>
        </authorList>
    </citation>
    <scope>NUCLEOTIDE SEQUENCE [LARGE SCALE GENOMIC DNA]</scope>
    <source>
        <strain evidence="2">YM2019G1</strain>
    </source>
</reference>